<name>A0A6A7AML0_9PLEO</name>
<keyword evidence="3" id="KW-0238">DNA-binding</keyword>
<dbReference type="PANTHER" id="PTHR31069:SF31">
    <property type="entry name" value="MONODICTYPHENONE CLUSTER TRANSCRIPTION FACTOR-RELATED"/>
    <property type="match status" value="1"/>
</dbReference>
<keyword evidence="2" id="KW-0805">Transcription regulation</keyword>
<dbReference type="Proteomes" id="UP000799423">
    <property type="component" value="Unassembled WGS sequence"/>
</dbReference>
<dbReference type="PRINTS" id="PR00755">
    <property type="entry name" value="AFLATOXINBRP"/>
</dbReference>
<keyword evidence="5" id="KW-0539">Nucleus</keyword>
<proteinExistence type="predicted"/>
<gene>
    <name evidence="8" type="ORF">T440DRAFT_473567</name>
</gene>
<feature type="region of interest" description="Disordered" evidence="6">
    <location>
        <begin position="1"/>
        <end position="33"/>
    </location>
</feature>
<feature type="domain" description="Zn(2)-C6 fungal-type" evidence="7">
    <location>
        <begin position="36"/>
        <end position="66"/>
    </location>
</feature>
<dbReference type="PROSITE" id="PS50048">
    <property type="entry name" value="ZN2_CY6_FUNGAL_2"/>
    <property type="match status" value="1"/>
</dbReference>
<evidence type="ECO:0000256" key="6">
    <source>
        <dbReference type="SAM" id="MobiDB-lite"/>
    </source>
</evidence>
<dbReference type="Pfam" id="PF00172">
    <property type="entry name" value="Zn_clus"/>
    <property type="match status" value="1"/>
</dbReference>
<dbReference type="GO" id="GO:0005634">
    <property type="term" value="C:nucleus"/>
    <property type="evidence" value="ECO:0007669"/>
    <property type="project" value="InterPro"/>
</dbReference>
<evidence type="ECO:0000256" key="1">
    <source>
        <dbReference type="ARBA" id="ARBA00022723"/>
    </source>
</evidence>
<dbReference type="AlphaFoldDB" id="A0A6A7AML0"/>
<dbReference type="Pfam" id="PF08493">
    <property type="entry name" value="AflR"/>
    <property type="match status" value="1"/>
</dbReference>
<protein>
    <recommendedName>
        <fullName evidence="7">Zn(2)-C6 fungal-type domain-containing protein</fullName>
    </recommendedName>
</protein>
<dbReference type="InterPro" id="IPR036864">
    <property type="entry name" value="Zn2-C6_fun-type_DNA-bd_sf"/>
</dbReference>
<dbReference type="EMBL" id="MU006399">
    <property type="protein sequence ID" value="KAF2844222.1"/>
    <property type="molecule type" value="Genomic_DNA"/>
</dbReference>
<evidence type="ECO:0000313" key="9">
    <source>
        <dbReference type="Proteomes" id="UP000799423"/>
    </source>
</evidence>
<dbReference type="OrthoDB" id="2328572at2759"/>
<evidence type="ECO:0000259" key="7">
    <source>
        <dbReference type="PROSITE" id="PS50048"/>
    </source>
</evidence>
<dbReference type="GO" id="GO:0003677">
    <property type="term" value="F:DNA binding"/>
    <property type="evidence" value="ECO:0007669"/>
    <property type="project" value="UniProtKB-KW"/>
</dbReference>
<dbReference type="PROSITE" id="PS00463">
    <property type="entry name" value="ZN2_CY6_FUNGAL_1"/>
    <property type="match status" value="1"/>
</dbReference>
<evidence type="ECO:0000256" key="5">
    <source>
        <dbReference type="ARBA" id="ARBA00023242"/>
    </source>
</evidence>
<keyword evidence="9" id="KW-1185">Reference proteome</keyword>
<evidence type="ECO:0000256" key="2">
    <source>
        <dbReference type="ARBA" id="ARBA00023015"/>
    </source>
</evidence>
<dbReference type="GO" id="GO:0008270">
    <property type="term" value="F:zinc ion binding"/>
    <property type="evidence" value="ECO:0007669"/>
    <property type="project" value="InterPro"/>
</dbReference>
<dbReference type="InterPro" id="IPR013700">
    <property type="entry name" value="AflR"/>
</dbReference>
<dbReference type="InterPro" id="IPR050675">
    <property type="entry name" value="OAF3"/>
</dbReference>
<dbReference type="Gene3D" id="4.10.240.10">
    <property type="entry name" value="Zn(2)-C6 fungal-type DNA-binding domain"/>
    <property type="match status" value="1"/>
</dbReference>
<keyword evidence="1" id="KW-0479">Metal-binding</keyword>
<evidence type="ECO:0000256" key="4">
    <source>
        <dbReference type="ARBA" id="ARBA00023163"/>
    </source>
</evidence>
<dbReference type="SUPFAM" id="SSF57701">
    <property type="entry name" value="Zn2/Cys6 DNA-binding domain"/>
    <property type="match status" value="1"/>
</dbReference>
<evidence type="ECO:0000256" key="3">
    <source>
        <dbReference type="ARBA" id="ARBA00023125"/>
    </source>
</evidence>
<accession>A0A6A7AML0</accession>
<reference evidence="8" key="1">
    <citation type="submission" date="2020-01" db="EMBL/GenBank/DDBJ databases">
        <authorList>
            <consortium name="DOE Joint Genome Institute"/>
            <person name="Haridas S."/>
            <person name="Albert R."/>
            <person name="Binder M."/>
            <person name="Bloem J."/>
            <person name="Labutti K."/>
            <person name="Salamov A."/>
            <person name="Andreopoulos B."/>
            <person name="Baker S.E."/>
            <person name="Barry K."/>
            <person name="Bills G."/>
            <person name="Bluhm B.H."/>
            <person name="Cannon C."/>
            <person name="Castanera R."/>
            <person name="Culley D.E."/>
            <person name="Daum C."/>
            <person name="Ezra D."/>
            <person name="Gonzalez J.B."/>
            <person name="Henrissat B."/>
            <person name="Kuo A."/>
            <person name="Liang C."/>
            <person name="Lipzen A."/>
            <person name="Lutzoni F."/>
            <person name="Magnuson J."/>
            <person name="Mondo S."/>
            <person name="Nolan M."/>
            <person name="Ohm R."/>
            <person name="Pangilinan J."/>
            <person name="Park H.-J."/>
            <person name="Ramirez L."/>
            <person name="Alfaro M."/>
            <person name="Sun H."/>
            <person name="Tritt A."/>
            <person name="Yoshinaga Y."/>
            <person name="Zwiers L.-H."/>
            <person name="Turgeon B.G."/>
            <person name="Goodwin S.B."/>
            <person name="Spatafora J.W."/>
            <person name="Crous P.W."/>
            <person name="Grigoriev I.V."/>
        </authorList>
    </citation>
    <scope>NUCLEOTIDE SEQUENCE</scope>
    <source>
        <strain evidence="8">IPT5</strain>
    </source>
</reference>
<evidence type="ECO:0000313" key="8">
    <source>
        <dbReference type="EMBL" id="KAF2844222.1"/>
    </source>
</evidence>
<dbReference type="CDD" id="cd00067">
    <property type="entry name" value="GAL4"/>
    <property type="match status" value="1"/>
</dbReference>
<dbReference type="GO" id="GO:0000981">
    <property type="term" value="F:DNA-binding transcription factor activity, RNA polymerase II-specific"/>
    <property type="evidence" value="ECO:0007669"/>
    <property type="project" value="InterPro"/>
</dbReference>
<feature type="compositionally biased region" description="Low complexity" evidence="6">
    <location>
        <begin position="10"/>
        <end position="26"/>
    </location>
</feature>
<dbReference type="SMART" id="SM00066">
    <property type="entry name" value="GAL4"/>
    <property type="match status" value="1"/>
</dbReference>
<dbReference type="GO" id="GO:0045122">
    <property type="term" value="P:aflatoxin biosynthetic process"/>
    <property type="evidence" value="ECO:0007669"/>
    <property type="project" value="InterPro"/>
</dbReference>
<organism evidence="8 9">
    <name type="scientific">Plenodomus tracheiphilus IPT5</name>
    <dbReference type="NCBI Taxonomy" id="1408161"/>
    <lineage>
        <taxon>Eukaryota</taxon>
        <taxon>Fungi</taxon>
        <taxon>Dikarya</taxon>
        <taxon>Ascomycota</taxon>
        <taxon>Pezizomycotina</taxon>
        <taxon>Dothideomycetes</taxon>
        <taxon>Pleosporomycetidae</taxon>
        <taxon>Pleosporales</taxon>
        <taxon>Pleosporineae</taxon>
        <taxon>Leptosphaeriaceae</taxon>
        <taxon>Plenodomus</taxon>
    </lineage>
</organism>
<dbReference type="InterPro" id="IPR001138">
    <property type="entry name" value="Zn2Cys6_DnaBD"/>
</dbReference>
<sequence>MIDHVSAVATSSQSTQDSPTSQRPPTHSQQPRFRQACDSCTAAKVKCDKGRPACQRCLDNDELCQYSPSRRHGKRARRSQTAVEHTTPLLASESGAIPPQPPKAAAEQYITQDSSVPLSWHALNQTSVSEDMIPTYTSGPELDISDLLLWSNFERPEYMSPEDPDSILATHISLLERGSTGEEGAICVETFSGDGAEEPKNATEHALECEERALNVLRSLLYSPTLSTRERKEEVNSINSLDTMLATNKAAMSDLAELLECGCAENPHVALLHLTTLSKIVFWYNVVVTARYYSENVDLKPMKIQFGVLDLDDDDYAPLHRVMLCRELQKAGNIVRAFEVRFASSSMSVSGNETPWGRTIIRAIREDLERCVREVEKPQLKPF</sequence>
<keyword evidence="4" id="KW-0804">Transcription</keyword>
<dbReference type="PANTHER" id="PTHR31069">
    <property type="entry name" value="OLEATE-ACTIVATED TRANSCRIPTION FACTOR 1-RELATED"/>
    <property type="match status" value="1"/>
</dbReference>